<dbReference type="GO" id="GO:0004674">
    <property type="term" value="F:protein serine/threonine kinase activity"/>
    <property type="evidence" value="ECO:0007669"/>
    <property type="project" value="UniProtKB-KW"/>
</dbReference>
<dbReference type="GO" id="GO:0005524">
    <property type="term" value="F:ATP binding"/>
    <property type="evidence" value="ECO:0007669"/>
    <property type="project" value="UniProtKB-UniRule"/>
</dbReference>
<evidence type="ECO:0000256" key="9">
    <source>
        <dbReference type="PROSITE-ProRule" id="PRU10141"/>
    </source>
</evidence>
<keyword evidence="5 11" id="KW-0418">Kinase</keyword>
<dbReference type="InterPro" id="IPR017441">
    <property type="entry name" value="Protein_kinase_ATP_BS"/>
</dbReference>
<keyword evidence="4 9" id="KW-0547">Nucleotide-binding</keyword>
<evidence type="ECO:0000256" key="2">
    <source>
        <dbReference type="ARBA" id="ARBA00022527"/>
    </source>
</evidence>
<proteinExistence type="predicted"/>
<evidence type="ECO:0000313" key="12">
    <source>
        <dbReference type="Proteomes" id="UP000002499"/>
    </source>
</evidence>
<keyword evidence="6 9" id="KW-0067">ATP-binding</keyword>
<evidence type="ECO:0000259" key="10">
    <source>
        <dbReference type="SMART" id="SM00220"/>
    </source>
</evidence>
<dbReference type="SMART" id="SM00220">
    <property type="entry name" value="S_TKc"/>
    <property type="match status" value="1"/>
</dbReference>
<evidence type="ECO:0000256" key="6">
    <source>
        <dbReference type="ARBA" id="ARBA00022840"/>
    </source>
</evidence>
<dbReference type="InParanoid" id="E9EFU5"/>
<gene>
    <name evidence="11" type="ORF">MAC_08743</name>
</gene>
<accession>E9EFU5</accession>
<keyword evidence="2" id="KW-0723">Serine/threonine-protein kinase</keyword>
<comment type="catalytic activity">
    <reaction evidence="7">
        <text>L-threonyl-[protein] + ATP = O-phospho-L-threonyl-[protein] + ADP + H(+)</text>
        <dbReference type="Rhea" id="RHEA:46608"/>
        <dbReference type="Rhea" id="RHEA-COMP:11060"/>
        <dbReference type="Rhea" id="RHEA-COMP:11605"/>
        <dbReference type="ChEBI" id="CHEBI:15378"/>
        <dbReference type="ChEBI" id="CHEBI:30013"/>
        <dbReference type="ChEBI" id="CHEBI:30616"/>
        <dbReference type="ChEBI" id="CHEBI:61977"/>
        <dbReference type="ChEBI" id="CHEBI:456216"/>
        <dbReference type="EC" id="2.7.11.1"/>
    </reaction>
</comment>
<dbReference type="Gene3D" id="1.10.510.10">
    <property type="entry name" value="Transferase(Phosphotransferase) domain 1"/>
    <property type="match status" value="1"/>
</dbReference>
<dbReference type="KEGG" id="maw:19253054"/>
<organism evidence="12">
    <name type="scientific">Metarhizium acridum (strain CQMa 102)</name>
    <dbReference type="NCBI Taxonomy" id="655827"/>
    <lineage>
        <taxon>Eukaryota</taxon>
        <taxon>Fungi</taxon>
        <taxon>Dikarya</taxon>
        <taxon>Ascomycota</taxon>
        <taxon>Pezizomycotina</taxon>
        <taxon>Sordariomycetes</taxon>
        <taxon>Hypocreomycetidae</taxon>
        <taxon>Hypocreales</taxon>
        <taxon>Clavicipitaceae</taxon>
        <taxon>Metarhizium</taxon>
    </lineage>
</organism>
<dbReference type="InterPro" id="IPR000719">
    <property type="entry name" value="Prot_kinase_dom"/>
</dbReference>
<protein>
    <recommendedName>
        <fullName evidence="1">non-specific serine/threonine protein kinase</fullName>
        <ecNumber evidence="1">2.7.11.1</ecNumber>
    </recommendedName>
</protein>
<dbReference type="EMBL" id="GL698585">
    <property type="protein sequence ID" value="EFY85232.1"/>
    <property type="molecule type" value="Genomic_DNA"/>
</dbReference>
<dbReference type="Proteomes" id="UP000002499">
    <property type="component" value="Unassembled WGS sequence"/>
</dbReference>
<evidence type="ECO:0000256" key="5">
    <source>
        <dbReference type="ARBA" id="ARBA00022777"/>
    </source>
</evidence>
<dbReference type="HOGENOM" id="CLU_000288_81_2_1"/>
<evidence type="ECO:0000313" key="11">
    <source>
        <dbReference type="EMBL" id="EFY85232.1"/>
    </source>
</evidence>
<dbReference type="Pfam" id="PF00069">
    <property type="entry name" value="Pkinase"/>
    <property type="match status" value="1"/>
</dbReference>
<dbReference type="PROSITE" id="PS00107">
    <property type="entry name" value="PROTEIN_KINASE_ATP"/>
    <property type="match status" value="1"/>
</dbReference>
<dbReference type="eggNOG" id="KOG1290">
    <property type="taxonomic scope" value="Eukaryota"/>
</dbReference>
<dbReference type="OrthoDB" id="5979581at2759"/>
<reference evidence="11 12" key="1">
    <citation type="journal article" date="2011" name="PLoS Genet.">
        <title>Genome sequencing and comparative transcriptomics of the model entomopathogenic fungi Metarhizium anisopliae and M. acridum.</title>
        <authorList>
            <person name="Gao Q."/>
            <person name="Jin K."/>
            <person name="Ying S.H."/>
            <person name="Zhang Y."/>
            <person name="Xiao G."/>
            <person name="Shang Y."/>
            <person name="Duan Z."/>
            <person name="Hu X."/>
            <person name="Xie X.Q."/>
            <person name="Zhou G."/>
            <person name="Peng G."/>
            <person name="Luo Z."/>
            <person name="Huang W."/>
            <person name="Wang B."/>
            <person name="Fang W."/>
            <person name="Wang S."/>
            <person name="Zhong Y."/>
            <person name="Ma L.J."/>
            <person name="St Leger R.J."/>
            <person name="Zhao G.P."/>
            <person name="Pei Y."/>
            <person name="Feng M.G."/>
            <person name="Xia Y."/>
            <person name="Wang C."/>
        </authorList>
    </citation>
    <scope>NUCLEOTIDE SEQUENCE [LARGE SCALE GENOMIC DNA]</scope>
    <source>
        <strain evidence="11 12">CQMa 102</strain>
    </source>
</reference>
<dbReference type="PANTHER" id="PTHR47634:SF9">
    <property type="entry name" value="PROTEIN KINASE DOMAIN-CONTAINING PROTEIN-RELATED"/>
    <property type="match status" value="1"/>
</dbReference>
<dbReference type="InterPro" id="IPR051334">
    <property type="entry name" value="SRPK"/>
</dbReference>
<dbReference type="OMA" id="KQWALPE"/>
<comment type="catalytic activity">
    <reaction evidence="8">
        <text>L-seryl-[protein] + ATP = O-phospho-L-seryl-[protein] + ADP + H(+)</text>
        <dbReference type="Rhea" id="RHEA:17989"/>
        <dbReference type="Rhea" id="RHEA-COMP:9863"/>
        <dbReference type="Rhea" id="RHEA-COMP:11604"/>
        <dbReference type="ChEBI" id="CHEBI:15378"/>
        <dbReference type="ChEBI" id="CHEBI:29999"/>
        <dbReference type="ChEBI" id="CHEBI:30616"/>
        <dbReference type="ChEBI" id="CHEBI:83421"/>
        <dbReference type="ChEBI" id="CHEBI:456216"/>
        <dbReference type="EC" id="2.7.11.1"/>
    </reaction>
</comment>
<name>E9EFU5_METAQ</name>
<evidence type="ECO:0000256" key="1">
    <source>
        <dbReference type="ARBA" id="ARBA00012513"/>
    </source>
</evidence>
<dbReference type="SUPFAM" id="SSF56112">
    <property type="entry name" value="Protein kinase-like (PK-like)"/>
    <property type="match status" value="1"/>
</dbReference>
<evidence type="ECO:0000256" key="7">
    <source>
        <dbReference type="ARBA" id="ARBA00047899"/>
    </source>
</evidence>
<evidence type="ECO:0000256" key="8">
    <source>
        <dbReference type="ARBA" id="ARBA00048679"/>
    </source>
</evidence>
<feature type="binding site" evidence="9">
    <location>
        <position position="72"/>
    </location>
    <ligand>
        <name>ATP</name>
        <dbReference type="ChEBI" id="CHEBI:30616"/>
    </ligand>
</feature>
<dbReference type="PANTHER" id="PTHR47634">
    <property type="entry name" value="PROTEIN KINASE DOMAIN-CONTAINING PROTEIN-RELATED"/>
    <property type="match status" value="1"/>
</dbReference>
<dbReference type="GeneID" id="19253054"/>
<dbReference type="Gene3D" id="3.30.200.20">
    <property type="entry name" value="Phosphorylase Kinase, domain 1"/>
    <property type="match status" value="1"/>
</dbReference>
<evidence type="ECO:0000256" key="3">
    <source>
        <dbReference type="ARBA" id="ARBA00022679"/>
    </source>
</evidence>
<keyword evidence="12" id="KW-1185">Reference proteome</keyword>
<dbReference type="InterPro" id="IPR011009">
    <property type="entry name" value="Kinase-like_dom_sf"/>
</dbReference>
<keyword evidence="3" id="KW-0808">Transferase</keyword>
<dbReference type="AlphaFoldDB" id="E9EFU5"/>
<dbReference type="GO" id="GO:0000245">
    <property type="term" value="P:spliceosomal complex assembly"/>
    <property type="evidence" value="ECO:0007669"/>
    <property type="project" value="TreeGrafter"/>
</dbReference>
<sequence length="434" mass="49846">MERSSQTSGDVYFHAIDGVEEMGRYCIGGYHPVSIGDRLNARYRVVHKLGHGSYSTVWLARDEQLQRLVAVKVCTADASGQESKILSILKSSSNVGHDDSVMSGRDMIPSVLDTFCVHGPHGTHTCLVTECVRCTLDDARRRSWGLPLDLSVARAIAAQFVLAVAYMHRNGYVHGDLHVGNIHLRHLENLDHLSDEELYEEFWEPEYAPVKTFHDKRIPPTVPIAAILPLRFPVRTDQLSLSEARILLADFGESYRPSEEQRLACRTPVHCRPPEDRFEPSEPRSFPSDIWTLACSIWGIIGQQSLFESFMPCEDKTASIQVELLGKLPPEWWARWETRSEYFTEDGEILDDDRHLWTWEFQFETTVQEWRRERGMEIVGLEEKEALYAMLKPMLAYKPTERCSVSDVLKSKWMTEWGMPGYEKLLMREKGLKE</sequence>
<evidence type="ECO:0000256" key="4">
    <source>
        <dbReference type="ARBA" id="ARBA00022741"/>
    </source>
</evidence>
<dbReference type="EC" id="2.7.11.1" evidence="1"/>
<feature type="domain" description="Protein kinase" evidence="10">
    <location>
        <begin position="43"/>
        <end position="414"/>
    </location>
</feature>
<dbReference type="GO" id="GO:0050684">
    <property type="term" value="P:regulation of mRNA processing"/>
    <property type="evidence" value="ECO:0007669"/>
    <property type="project" value="TreeGrafter"/>
</dbReference>